<dbReference type="Gene3D" id="1.25.40.10">
    <property type="entry name" value="Tetratricopeptide repeat domain"/>
    <property type="match status" value="1"/>
</dbReference>
<feature type="domain" description="STI1" evidence="8">
    <location>
        <begin position="293"/>
        <end position="332"/>
    </location>
</feature>
<dbReference type="InParanoid" id="A0A7M7J9T9"/>
<feature type="repeat" description="TPR" evidence="6">
    <location>
        <begin position="145"/>
        <end position="178"/>
    </location>
</feature>
<dbReference type="GO" id="GO:0030544">
    <property type="term" value="F:Hsp70 protein binding"/>
    <property type="evidence" value="ECO:0007669"/>
    <property type="project" value="TreeGrafter"/>
</dbReference>
<dbReference type="InterPro" id="IPR011990">
    <property type="entry name" value="TPR-like_helical_dom_sf"/>
</dbReference>
<keyword evidence="10" id="KW-1185">Reference proteome</keyword>
<dbReference type="FunFam" id="1.25.40.10:FF:000112">
    <property type="entry name" value="FAM10 family protein"/>
    <property type="match status" value="1"/>
</dbReference>
<comment type="subunit">
    <text evidence="5">Homotetramer. Interacts with Hsc70 as well as DNAJ homologs and Hsp90.</text>
</comment>
<protein>
    <recommendedName>
        <fullName evidence="8">STI1 domain-containing protein</fullName>
    </recommendedName>
</protein>
<dbReference type="FunCoup" id="A0A7M7J9T9">
    <property type="interactions" value="1580"/>
</dbReference>
<feature type="compositionally biased region" description="Basic and acidic residues" evidence="7">
    <location>
        <begin position="239"/>
        <end position="262"/>
    </location>
</feature>
<dbReference type="Pfam" id="PF18253">
    <property type="entry name" value="HipN"/>
    <property type="match status" value="1"/>
</dbReference>
<evidence type="ECO:0000313" key="9">
    <source>
        <dbReference type="EnsemblMetazoa" id="XP_022648844"/>
    </source>
</evidence>
<dbReference type="Pfam" id="PF14559">
    <property type="entry name" value="TPR_19"/>
    <property type="match status" value="1"/>
</dbReference>
<dbReference type="CDD" id="cd14438">
    <property type="entry name" value="Hip_N"/>
    <property type="match status" value="1"/>
</dbReference>
<dbReference type="PROSITE" id="PS50005">
    <property type="entry name" value="TPR"/>
    <property type="match status" value="1"/>
</dbReference>
<evidence type="ECO:0000256" key="4">
    <source>
        <dbReference type="ARBA" id="ARBA00037033"/>
    </source>
</evidence>
<comment type="similarity">
    <text evidence="1">Belongs to the FAM10 family.</text>
</comment>
<dbReference type="InterPro" id="IPR041243">
    <property type="entry name" value="STI1/HOP_DP"/>
</dbReference>
<evidence type="ECO:0000256" key="5">
    <source>
        <dbReference type="ARBA" id="ARBA00064040"/>
    </source>
</evidence>
<name>A0A7M7J9T9_VARDE</name>
<organism evidence="9 10">
    <name type="scientific">Varroa destructor</name>
    <name type="common">Honeybee mite</name>
    <dbReference type="NCBI Taxonomy" id="109461"/>
    <lineage>
        <taxon>Eukaryota</taxon>
        <taxon>Metazoa</taxon>
        <taxon>Ecdysozoa</taxon>
        <taxon>Arthropoda</taxon>
        <taxon>Chelicerata</taxon>
        <taxon>Arachnida</taxon>
        <taxon>Acari</taxon>
        <taxon>Parasitiformes</taxon>
        <taxon>Mesostigmata</taxon>
        <taxon>Gamasina</taxon>
        <taxon>Dermanyssoidea</taxon>
        <taxon>Varroidae</taxon>
        <taxon>Varroa</taxon>
    </lineage>
</organism>
<reference evidence="9" key="1">
    <citation type="submission" date="2021-01" db="UniProtKB">
        <authorList>
            <consortium name="EnsemblMetazoa"/>
        </authorList>
    </citation>
    <scope>IDENTIFICATION</scope>
</reference>
<dbReference type="OrthoDB" id="533763at2759"/>
<evidence type="ECO:0000256" key="7">
    <source>
        <dbReference type="SAM" id="MobiDB-lite"/>
    </source>
</evidence>
<dbReference type="InterPro" id="IPR006636">
    <property type="entry name" value="STI1_HS-bd"/>
</dbReference>
<evidence type="ECO:0000256" key="3">
    <source>
        <dbReference type="ARBA" id="ARBA00022803"/>
    </source>
</evidence>
<dbReference type="Gene3D" id="1.10.260.100">
    <property type="match status" value="1"/>
</dbReference>
<proteinExistence type="inferred from homology"/>
<dbReference type="SUPFAM" id="SSF48452">
    <property type="entry name" value="TPR-like"/>
    <property type="match status" value="1"/>
</dbReference>
<sequence>MDPQDIIKLEALVELVKSKPETLYTPELAFFKSYLESLEAKLPARPNEAQSTASAPEPAAAKTEESMKGEDESEESEVELDESGVVPEDDDLELPMGEPDVDSSEADEEKISELRGQAAEATGEGNLDAALSLYTEAIKLSPKSAALFAKRAQILLKMKKPKNAIKDASKAIDLNPDQPLAYRIRGRAHGLLGHWEQAASDLNTSLNIDYSEEANEWLKEVAGNAKKLHDHKRKLERKRVDKEVRERQERVRRAQEERKKAEGTFSGSPGGFPGMPGGFYGDLQKQLAELFKDPEVMKAFQDPEVAQAFQDITTNPANMMKYQGNPKVMALVTKLMGKMGIGGGAGAAMGGDNRGGMGNMFG</sequence>
<dbReference type="GO" id="GO:0046983">
    <property type="term" value="F:protein dimerization activity"/>
    <property type="evidence" value="ECO:0007669"/>
    <property type="project" value="InterPro"/>
</dbReference>
<dbReference type="PANTHER" id="PTHR45883:SF2">
    <property type="entry name" value="HSC70-INTERACTING PROTEIN"/>
    <property type="match status" value="1"/>
</dbReference>
<dbReference type="Proteomes" id="UP000594260">
    <property type="component" value="Unplaced"/>
</dbReference>
<dbReference type="RefSeq" id="XP_022648844.1">
    <property type="nucleotide sequence ID" value="XM_022793109.1"/>
</dbReference>
<comment type="function">
    <text evidence="4">One HIP oligomer binds the ATPase domains of at least two HSC70 molecules dependent on activation of the HSC70 ATPase by HSP40. Stabilizes the ADP state of HSC70 that has a high affinity for substrate protein. Through its own chaperone activity, it may contribute to the interaction of HSC70 with various target proteins.</text>
</comment>
<dbReference type="Gene3D" id="6.10.250.3420">
    <property type="match status" value="1"/>
</dbReference>
<feature type="compositionally biased region" description="Acidic residues" evidence="7">
    <location>
        <begin position="71"/>
        <end position="110"/>
    </location>
</feature>
<accession>A0A7M7J9T9</accession>
<feature type="region of interest" description="Disordered" evidence="7">
    <location>
        <begin position="239"/>
        <end position="273"/>
    </location>
</feature>
<evidence type="ECO:0000256" key="1">
    <source>
        <dbReference type="ARBA" id="ARBA00009015"/>
    </source>
</evidence>
<dbReference type="AlphaFoldDB" id="A0A7M7J9T9"/>
<dbReference type="OMA" id="YEKRRYK"/>
<dbReference type="GO" id="GO:0005634">
    <property type="term" value="C:nucleus"/>
    <property type="evidence" value="ECO:0007669"/>
    <property type="project" value="UniProtKB-ARBA"/>
</dbReference>
<dbReference type="GO" id="GO:1902494">
    <property type="term" value="C:catalytic complex"/>
    <property type="evidence" value="ECO:0007669"/>
    <property type="project" value="UniProtKB-ARBA"/>
</dbReference>
<dbReference type="SMART" id="SM00727">
    <property type="entry name" value="STI1"/>
    <property type="match status" value="1"/>
</dbReference>
<keyword evidence="2" id="KW-0677">Repeat</keyword>
<dbReference type="InterPro" id="IPR034649">
    <property type="entry name" value="Hip_N"/>
</dbReference>
<dbReference type="Pfam" id="PF17830">
    <property type="entry name" value="STI1-HOP_DP"/>
    <property type="match status" value="1"/>
</dbReference>
<evidence type="ECO:0000313" key="10">
    <source>
        <dbReference type="Proteomes" id="UP000594260"/>
    </source>
</evidence>
<dbReference type="SMART" id="SM00028">
    <property type="entry name" value="TPR"/>
    <property type="match status" value="3"/>
</dbReference>
<dbReference type="KEGG" id="vde:111245150"/>
<dbReference type="PANTHER" id="PTHR45883">
    <property type="entry name" value="HSC70-INTERACTING PROTEIN"/>
    <property type="match status" value="1"/>
</dbReference>
<dbReference type="InterPro" id="IPR019734">
    <property type="entry name" value="TPR_rpt"/>
</dbReference>
<dbReference type="GeneID" id="111245150"/>
<evidence type="ECO:0000256" key="6">
    <source>
        <dbReference type="PROSITE-ProRule" id="PRU00339"/>
    </source>
</evidence>
<feature type="region of interest" description="Disordered" evidence="7">
    <location>
        <begin position="43"/>
        <end position="110"/>
    </location>
</feature>
<evidence type="ECO:0000259" key="8">
    <source>
        <dbReference type="SMART" id="SM00727"/>
    </source>
</evidence>
<keyword evidence="3 6" id="KW-0802">TPR repeat</keyword>
<evidence type="ECO:0000256" key="2">
    <source>
        <dbReference type="ARBA" id="ARBA00022737"/>
    </source>
</evidence>
<dbReference type="EnsemblMetazoa" id="XM_022793109">
    <property type="protein sequence ID" value="XP_022648844"/>
    <property type="gene ID" value="LOC111245150"/>
</dbReference>
<dbReference type="FunFam" id="6.10.250.3420:FF:000001">
    <property type="entry name" value="Hsc70-interacting protein-like protein"/>
    <property type="match status" value="1"/>
</dbReference>